<evidence type="ECO:0000313" key="3">
    <source>
        <dbReference type="Proteomes" id="UP000018208"/>
    </source>
</evidence>
<dbReference type="AlphaFoldDB" id="V6LKA8"/>
<proteinExistence type="predicted"/>
<dbReference type="VEuPathDB" id="GiardiaDB:SS50377_25444"/>
<evidence type="ECO:0000313" key="1">
    <source>
        <dbReference type="EMBL" id="EST44992.1"/>
    </source>
</evidence>
<reference evidence="1 2" key="1">
    <citation type="journal article" date="2014" name="PLoS Genet.">
        <title>The Genome of Spironucleus salmonicida Highlights a Fish Pathogen Adapted to Fluctuating Environments.</title>
        <authorList>
            <person name="Xu F."/>
            <person name="Jerlstrom-Hultqvist J."/>
            <person name="Einarsson E."/>
            <person name="Astvaldsson A."/>
            <person name="Svard S.G."/>
            <person name="Andersson J.O."/>
        </authorList>
    </citation>
    <scope>NUCLEOTIDE SEQUENCE</scope>
    <source>
        <strain evidence="2">ATCC 50377</strain>
    </source>
</reference>
<accession>V6LKA8</accession>
<dbReference type="Proteomes" id="UP000018208">
    <property type="component" value="Unassembled WGS sequence"/>
</dbReference>
<reference evidence="2" key="2">
    <citation type="submission" date="2020-12" db="EMBL/GenBank/DDBJ databases">
        <title>New Spironucleus salmonicida genome in near-complete chromosomes.</title>
        <authorList>
            <person name="Xu F."/>
            <person name="Kurt Z."/>
            <person name="Jimenez-Gonzalez A."/>
            <person name="Astvaldsson A."/>
            <person name="Andersson J.O."/>
            <person name="Svard S.G."/>
        </authorList>
    </citation>
    <scope>NUCLEOTIDE SEQUENCE</scope>
    <source>
        <strain evidence="2">ATCC 50377</strain>
    </source>
</reference>
<protein>
    <submittedName>
        <fullName evidence="1">Uncharacterized protein</fullName>
    </submittedName>
</protein>
<name>V6LKA8_9EUKA</name>
<dbReference type="EMBL" id="AUWU02000005">
    <property type="protein sequence ID" value="KAH0573324.1"/>
    <property type="molecule type" value="Genomic_DNA"/>
</dbReference>
<keyword evidence="3" id="KW-1185">Reference proteome</keyword>
<evidence type="ECO:0000313" key="2">
    <source>
        <dbReference type="EMBL" id="KAH0573324.1"/>
    </source>
</evidence>
<dbReference type="EMBL" id="KI546101">
    <property type="protein sequence ID" value="EST44992.1"/>
    <property type="molecule type" value="Genomic_DNA"/>
</dbReference>
<sequence length="1002" mass="116634">MQRLSESMDILLKAFLQTDFGGELTPVLSKYEESFQRQQREEFAIDFYPTLYSEFLPIMVIDQPVQQYYPPVNIKQNLSLQNKLKVQRPQSHKSKVIKKFTQVEFKLNESELDEGQNYPMYPSMTQQKNYMPLNRIQMKNTLPLPLVQPDRQLEKSTNYDVEFDFDEIEAGTIFLQKFCKMYFIKCNYHKQKQSALFIQRLFKVFNQRNQFLKILYDKTAENQEQGILSQQNGCKTVMQISSEIKIRNTACQKFFTEIFAYTIPKNQFFFPIEMSDLYSVFWENKFEKQIISSLNISESKPELEPVSNVLKLKFNFHVDPLIDYFLVLSPTVDAFRESYRSTDVSPVLSTLSLASGSMAGSLVILCRNEVKIAYPQQLLHITAPICIINVLEEYDNIQNLSLNEVDTLQLFLSNEKAQTKFRKFKNTLFLQRKNFKNRYVQLGMLTSNFYTFNPIIQQKQIKIFSEKFKIPLLFNDPIQTNSLYLEIQDYLAQNSEFFKQIEINDSDQLQQNEQRVLVRGHGFPDLLQLSHSSIDSYLVQVKKVTKISREMSSQLPTGKKSKRVLTMSGLRARVASKDQQKAIQQSEPDRDIQIEVYDGDFFIDEQSVESIKIMGDLPVTNFNNEELNTIITIQMKALLPIKDVDLIDDNINERVTKHILNKISYDQLTIRNPQNYRLMSLNMELFKYKIRQEIITQKTIEKQIFGKKETAIINFKSLDQFQPHVPDQFENEIYEQVEEIIEEKLSYTSSLVIFIENNNNSDILITYITSSQDIIERKHSIPFRSHGWVFPAPISIFSDLKAAAIPIINLLVKDNFCGYATIQFLVGPKIEPFNVLFGINQHLLQFLSIQKICSLRFDQITGMIQQLDKFGVSTKNIDQKSILCIDICHELIRRSNIQQLKNLVLSKFAFDNIDKIGWLYDWADDIFAINVGNNLDIQKQEANNLVKTVLKVLHAQFSNAVTSISQGVDRFKQMSYQQIRNVEMGSNCIGILKSLEISNNKK</sequence>
<gene>
    <name evidence="1" type="ORF">SS50377_15011</name>
    <name evidence="2" type="ORF">SS50377_25444</name>
</gene>
<organism evidence="1">
    <name type="scientific">Spironucleus salmonicida</name>
    <dbReference type="NCBI Taxonomy" id="348837"/>
    <lineage>
        <taxon>Eukaryota</taxon>
        <taxon>Metamonada</taxon>
        <taxon>Diplomonadida</taxon>
        <taxon>Hexamitidae</taxon>
        <taxon>Hexamitinae</taxon>
        <taxon>Spironucleus</taxon>
    </lineage>
</organism>